<dbReference type="SUPFAM" id="SSF53706">
    <property type="entry name" value="Formate dehydrogenase/DMSO reductase, domains 1-3"/>
    <property type="match status" value="1"/>
</dbReference>
<dbReference type="PANTHER" id="PTHR43105:SF9">
    <property type="entry name" value="NADPH-FE(3+) OXIDOREDUCTASE SUBUNIT ALPHA"/>
    <property type="match status" value="1"/>
</dbReference>
<dbReference type="CDD" id="cd02754">
    <property type="entry name" value="MopB_Nitrate-R-NapA-like"/>
    <property type="match status" value="1"/>
</dbReference>
<dbReference type="PROSITE" id="PS00932">
    <property type="entry name" value="MOLYBDOPTERIN_PROK_3"/>
    <property type="match status" value="1"/>
</dbReference>
<keyword evidence="5" id="KW-0500">Molybdenum</keyword>
<dbReference type="Proteomes" id="UP000244441">
    <property type="component" value="Chromosome"/>
</dbReference>
<keyword evidence="7" id="KW-0560">Oxidoreductase</keyword>
<dbReference type="Gene3D" id="3.40.50.740">
    <property type="match status" value="1"/>
</dbReference>
<dbReference type="PROSITE" id="PS51669">
    <property type="entry name" value="4FE4S_MOW_BIS_MGD"/>
    <property type="match status" value="1"/>
</dbReference>
<evidence type="ECO:0000256" key="7">
    <source>
        <dbReference type="ARBA" id="ARBA00023002"/>
    </source>
</evidence>
<dbReference type="InterPro" id="IPR006963">
    <property type="entry name" value="Mopterin_OxRdtase_4Fe-4S_dom"/>
</dbReference>
<dbReference type="GO" id="GO:0051539">
    <property type="term" value="F:4 iron, 4 sulfur cluster binding"/>
    <property type="evidence" value="ECO:0007669"/>
    <property type="project" value="UniProtKB-KW"/>
</dbReference>
<keyword evidence="6" id="KW-0479">Metal-binding</keyword>
<organism evidence="12 13">
    <name type="scientific">Saccharobesus litoralis</name>
    <dbReference type="NCBI Taxonomy" id="2172099"/>
    <lineage>
        <taxon>Bacteria</taxon>
        <taxon>Pseudomonadati</taxon>
        <taxon>Pseudomonadota</taxon>
        <taxon>Gammaproteobacteria</taxon>
        <taxon>Alteromonadales</taxon>
        <taxon>Alteromonadaceae</taxon>
        <taxon>Saccharobesus</taxon>
    </lineage>
</organism>
<dbReference type="Gene3D" id="2.20.25.90">
    <property type="entry name" value="ADC-like domains"/>
    <property type="match status" value="1"/>
</dbReference>
<dbReference type="AlphaFoldDB" id="A0A2S0VVW0"/>
<dbReference type="GO" id="GO:0042128">
    <property type="term" value="P:nitrate assimilation"/>
    <property type="evidence" value="ECO:0007669"/>
    <property type="project" value="UniProtKB-KW"/>
</dbReference>
<dbReference type="InterPro" id="IPR041854">
    <property type="entry name" value="BFD-like_2Fe2S-bd_dom_sf"/>
</dbReference>
<dbReference type="Gene3D" id="1.10.10.1100">
    <property type="entry name" value="BFD-like [2Fe-2S]-binding domain"/>
    <property type="match status" value="1"/>
</dbReference>
<dbReference type="EMBL" id="CP026604">
    <property type="protein sequence ID" value="AWB68312.1"/>
    <property type="molecule type" value="Genomic_DNA"/>
</dbReference>
<dbReference type="InterPro" id="IPR050123">
    <property type="entry name" value="Prok_molybdopt-oxidoreductase"/>
</dbReference>
<evidence type="ECO:0000256" key="8">
    <source>
        <dbReference type="ARBA" id="ARBA00023004"/>
    </source>
</evidence>
<dbReference type="GO" id="GO:0016491">
    <property type="term" value="F:oxidoreductase activity"/>
    <property type="evidence" value="ECO:0007669"/>
    <property type="project" value="UniProtKB-KW"/>
</dbReference>
<dbReference type="GO" id="GO:0016020">
    <property type="term" value="C:membrane"/>
    <property type="evidence" value="ECO:0007669"/>
    <property type="project" value="TreeGrafter"/>
</dbReference>
<feature type="domain" description="4Fe-4S Mo/W bis-MGD-type" evidence="11">
    <location>
        <begin position="13"/>
        <end position="69"/>
    </location>
</feature>
<dbReference type="SUPFAM" id="SSF50692">
    <property type="entry name" value="ADC-like"/>
    <property type="match status" value="1"/>
</dbReference>
<dbReference type="RefSeq" id="WP_108604375.1">
    <property type="nucleotide sequence ID" value="NZ_CP026604.1"/>
</dbReference>
<dbReference type="KEGG" id="cate:C2869_18705"/>
<name>A0A2S0VVW0_9ALTE</name>
<evidence type="ECO:0000256" key="2">
    <source>
        <dbReference type="ARBA" id="ARBA00001966"/>
    </source>
</evidence>
<dbReference type="GO" id="GO:0043546">
    <property type="term" value="F:molybdopterin cofactor binding"/>
    <property type="evidence" value="ECO:0007669"/>
    <property type="project" value="InterPro"/>
</dbReference>
<evidence type="ECO:0000256" key="9">
    <source>
        <dbReference type="ARBA" id="ARBA00023014"/>
    </source>
</evidence>
<dbReference type="PANTHER" id="PTHR43105">
    <property type="entry name" value="RESPIRATORY NITRATE REDUCTASE"/>
    <property type="match status" value="1"/>
</dbReference>
<evidence type="ECO:0000256" key="6">
    <source>
        <dbReference type="ARBA" id="ARBA00022723"/>
    </source>
</evidence>
<dbReference type="InterPro" id="IPR041957">
    <property type="entry name" value="CT_Nitrate-R-NapA-like"/>
</dbReference>
<dbReference type="FunFam" id="2.20.25.90:FF:000006">
    <property type="entry name" value="Formate dehydrogenase alpha subunit"/>
    <property type="match status" value="1"/>
</dbReference>
<evidence type="ECO:0000259" key="11">
    <source>
        <dbReference type="PROSITE" id="PS51669"/>
    </source>
</evidence>
<proteinExistence type="inferred from homology"/>
<comment type="cofactor">
    <cofactor evidence="2">
        <name>[4Fe-4S] cluster</name>
        <dbReference type="ChEBI" id="CHEBI:49883"/>
    </cofactor>
</comment>
<dbReference type="GO" id="GO:0045333">
    <property type="term" value="P:cellular respiration"/>
    <property type="evidence" value="ECO:0007669"/>
    <property type="project" value="UniProtKB-ARBA"/>
</dbReference>
<evidence type="ECO:0000256" key="4">
    <source>
        <dbReference type="ARBA" id="ARBA00022485"/>
    </source>
</evidence>
<evidence type="ECO:0000256" key="10">
    <source>
        <dbReference type="ARBA" id="ARBA00023063"/>
    </source>
</evidence>
<dbReference type="Gene3D" id="3.40.228.10">
    <property type="entry name" value="Dimethylsulfoxide Reductase, domain 2"/>
    <property type="match status" value="1"/>
</dbReference>
<dbReference type="InterPro" id="IPR007419">
    <property type="entry name" value="BFD-like_2Fe2S-bd_dom"/>
</dbReference>
<sequence>MTVIFSTSDIDTIKTQNTTCPYCGVGCGVKATIKNNKLVAVEGRQDHPANQGRLCVKGSSLHETANLQNRLLSPKINGQTRTWHEALQHVADGFKQIIAEHGPNSVAFYLSGQLLTEDYYVANKLAKGFLGTANIDTNSRLCMASAVVAHKRAFGADAVPGTYEDIDSTDAVFFVGSNAAYAHPIVFQRINKAKQERDIKIVVIDPRRTATCDIADLHLPLKPGTDAYFYNGLLTFLVDQDYLDKTFIAQHTQGFAQSIAAARQQAPDIATVANICDLPEADVRAAYEIFANNSKVVSLFSQGINQSSSGVDKGNAIINCHLATGKIGREGAAPFSITGQPNAMGGREVGGLANQLAAHMSFNDSDIDRLATFWQASNMARQEGLKAVDLFDAIDRGQVKAVWIMGTNPVVSMPNADKVKRALQKCQLVVVSDCNDNTDTGNLADVLLPASTWGEKSGTVTNSDRTISRQQPFFAAPGEAKNDWQIICDFAKYMGFEQAFDFNHPYQIFAEHAALSGYQRQQSYNRAFDISYFANISQAEYENLKPVQWPVNQANPQGSRRLFSDGQFYTANGKAQFVPITARLPSEQARPNEFVMNTGRIRDQWHTMARTGKVARLLTHIAEPFVQINPQDAARLNIAENDLVECQNQGSTYLGRARLTEDQRVGDVFIPMHWNDAFAAHSRVGALVLDNVDPLCGQPEFKHSPARVRKFEVNYHGFIVTRDANFQPDSQYWAKVSVDKGACYPFADQAAAQDWPVWLQQTFPEINDWVDMHDPSNAGYRALGFIDGQLQVAFVVAASTFTLPTFAWLSGLLGETPEPLERFTWLAGQPGDDSASPGAIVCSCFQIGENQIKAAVAEGADTPEKLGKVLKCGTNCGSCIPELSGLIAKLL</sequence>
<evidence type="ECO:0000256" key="3">
    <source>
        <dbReference type="ARBA" id="ARBA00008747"/>
    </source>
</evidence>
<dbReference type="PROSITE" id="PS00551">
    <property type="entry name" value="MOLYBDOPTERIN_PROK_1"/>
    <property type="match status" value="1"/>
</dbReference>
<keyword evidence="9" id="KW-0411">Iron-sulfur</keyword>
<dbReference type="InterPro" id="IPR006657">
    <property type="entry name" value="MoPterin_dinucl-bd_dom"/>
</dbReference>
<comment type="cofactor">
    <cofactor evidence="1">
        <name>Mo-bis(molybdopterin guanine dinucleotide)</name>
        <dbReference type="ChEBI" id="CHEBI:60539"/>
    </cofactor>
</comment>
<dbReference type="InterPro" id="IPR006655">
    <property type="entry name" value="Mopterin_OxRdtase_prok_CS"/>
</dbReference>
<evidence type="ECO:0000256" key="1">
    <source>
        <dbReference type="ARBA" id="ARBA00001942"/>
    </source>
</evidence>
<comment type="similarity">
    <text evidence="3">Belongs to the prokaryotic molybdopterin-containing oxidoreductase family. NasA/NapA/NarB subfamily.</text>
</comment>
<dbReference type="Pfam" id="PF04879">
    <property type="entry name" value="Molybdop_Fe4S4"/>
    <property type="match status" value="1"/>
</dbReference>
<keyword evidence="4" id="KW-0004">4Fe-4S</keyword>
<dbReference type="Pfam" id="PF04324">
    <property type="entry name" value="Fer2_BFD"/>
    <property type="match status" value="1"/>
</dbReference>
<reference evidence="12 13" key="1">
    <citation type="submission" date="2018-01" db="EMBL/GenBank/DDBJ databases">
        <title>Genome sequence of a Cantenovulum-like bacteria.</title>
        <authorList>
            <person name="Tan W.R."/>
            <person name="Lau N.-S."/>
            <person name="Go F."/>
            <person name="Amirul A.-A.A."/>
        </authorList>
    </citation>
    <scope>NUCLEOTIDE SEQUENCE [LARGE SCALE GENOMIC DNA]</scope>
    <source>
        <strain evidence="12 13">CCB-QB4</strain>
    </source>
</reference>
<dbReference type="SMART" id="SM00926">
    <property type="entry name" value="Molybdop_Fe4S4"/>
    <property type="match status" value="1"/>
</dbReference>
<dbReference type="InterPro" id="IPR006656">
    <property type="entry name" value="Mopterin_OxRdtase"/>
</dbReference>
<dbReference type="InterPro" id="IPR027467">
    <property type="entry name" value="MopterinOxRdtase_cofactor_BS"/>
</dbReference>
<dbReference type="OrthoDB" id="9810782at2"/>
<evidence type="ECO:0000256" key="5">
    <source>
        <dbReference type="ARBA" id="ARBA00022505"/>
    </source>
</evidence>
<dbReference type="Gene3D" id="2.40.40.20">
    <property type="match status" value="1"/>
</dbReference>
<dbReference type="InterPro" id="IPR009010">
    <property type="entry name" value="Asp_de-COase-like_dom_sf"/>
</dbReference>
<accession>A0A2S0VVW0</accession>
<dbReference type="Pfam" id="PF01568">
    <property type="entry name" value="Molydop_binding"/>
    <property type="match status" value="1"/>
</dbReference>
<keyword evidence="13" id="KW-1185">Reference proteome</keyword>
<evidence type="ECO:0000313" key="13">
    <source>
        <dbReference type="Proteomes" id="UP000244441"/>
    </source>
</evidence>
<dbReference type="CDD" id="cd02791">
    <property type="entry name" value="MopB_CT_Nitrate-R-NapA-like"/>
    <property type="match status" value="1"/>
</dbReference>
<dbReference type="Pfam" id="PF00384">
    <property type="entry name" value="Molybdopterin"/>
    <property type="match status" value="1"/>
</dbReference>
<keyword evidence="8" id="KW-0408">Iron</keyword>
<gene>
    <name evidence="12" type="ORF">C2869_18705</name>
</gene>
<evidence type="ECO:0000313" key="12">
    <source>
        <dbReference type="EMBL" id="AWB68312.1"/>
    </source>
</evidence>
<dbReference type="GO" id="GO:1990204">
    <property type="term" value="C:oxidoreductase complex"/>
    <property type="evidence" value="ECO:0007669"/>
    <property type="project" value="UniProtKB-ARBA"/>
</dbReference>
<protein>
    <submittedName>
        <fullName evidence="12">Nitrate reductase</fullName>
    </submittedName>
</protein>
<keyword evidence="10" id="KW-0534">Nitrate assimilation</keyword>
<dbReference type="GO" id="GO:0046872">
    <property type="term" value="F:metal ion binding"/>
    <property type="evidence" value="ECO:0007669"/>
    <property type="project" value="UniProtKB-KW"/>
</dbReference>